<evidence type="ECO:0000256" key="3">
    <source>
        <dbReference type="ARBA" id="ARBA00022989"/>
    </source>
</evidence>
<gene>
    <name evidence="7" type="ORF">E8E12_002189</name>
</gene>
<evidence type="ECO:0000313" key="7">
    <source>
        <dbReference type="EMBL" id="KAF3045870.1"/>
    </source>
</evidence>
<comment type="subcellular location">
    <subcellularLocation>
        <location evidence="1">Membrane</location>
        <topology evidence="1">Multi-pass membrane protein</topology>
    </subcellularLocation>
</comment>
<feature type="compositionally biased region" description="Polar residues" evidence="5">
    <location>
        <begin position="613"/>
        <end position="624"/>
    </location>
</feature>
<dbReference type="PANTHER" id="PTHR23502:SF30">
    <property type="entry name" value="TRANSPORTER, PUTATIVE (AFU_ORTHOLOGUE AFUA_8G04702)-RELATED"/>
    <property type="match status" value="1"/>
</dbReference>
<evidence type="ECO:0000256" key="4">
    <source>
        <dbReference type="ARBA" id="ARBA00023136"/>
    </source>
</evidence>
<proteinExistence type="predicted"/>
<sequence length="658" mass="72710">MSSTAIQGAIPGTIQLIDVDHTVEARHAESGDIVLQPTPSNHPDDPLNWTPRRKLLALICPNLYVWMCGIAQSSIYSVIVPLSEANGISVSTLNEGTGFMFLLIGWSQLFWQPFALTYGKRLAYLISILGVTGITLWSPYVTSSGEWIARSILLGFFGGPYDALPEVSIADIYFTHQRGTGLSIYAFCALASNYFAPIISGFISERQGWEWVFYWPAIFTGTTFIFLFFFLEETNYDRVITGTVVIPDRQGSIDDHVKSPKSQPLSAIQTTASEEVHVSEQTKTFTQQLSLWNPSQNGTMLSHLRSITLYLTWPVVLYTGFSAGSYLIWFNILNATASLVLSDKPYFWGAEAVGLSYFAPMIGCGIGMFVAGRFSDYLTVKLARRNKGVSEAEFRLYPFVICMVMVPAAAILWGVGAAHQIHWFGLLFAMGMLAFTTCLGFTLSINYLIDSYPEVCGDAMAATIIIRDTMMFAVSYAITPWVESMGYQNCFISAAFIGLACVSTFLIMVRSGKALRKQSADKYWSVVGAGGDASDNLEDLHQEAGIAEGEPGGPEVLPEDAEAEEDGPEQRGDHREKASDEGLELKQPQGRIMLVIDRMSGSKGIGSKGGRGQTRNQIDVQGNIQRRNDEGVEIAERLRQDAPQRFARWQRIKANFYK</sequence>
<feature type="transmembrane region" description="Helical" evidence="6">
    <location>
        <begin position="184"/>
        <end position="205"/>
    </location>
</feature>
<feature type="compositionally biased region" description="Acidic residues" evidence="5">
    <location>
        <begin position="557"/>
        <end position="567"/>
    </location>
</feature>
<dbReference type="OrthoDB" id="5215911at2759"/>
<dbReference type="EMBL" id="SWKV01000005">
    <property type="protein sequence ID" value="KAF3045870.1"/>
    <property type="molecule type" value="Genomic_DNA"/>
</dbReference>
<evidence type="ECO:0000256" key="2">
    <source>
        <dbReference type="ARBA" id="ARBA00022692"/>
    </source>
</evidence>
<keyword evidence="8" id="KW-1185">Reference proteome</keyword>
<name>A0A9P4WXK6_9PLEO</name>
<comment type="caution">
    <text evidence="7">The sequence shown here is derived from an EMBL/GenBank/DDBJ whole genome shotgun (WGS) entry which is preliminary data.</text>
</comment>
<dbReference type="AlphaFoldDB" id="A0A9P4WXK6"/>
<accession>A0A9P4WXK6</accession>
<reference evidence="7" key="1">
    <citation type="submission" date="2019-04" db="EMBL/GenBank/DDBJ databases">
        <title>Sequencing of skin fungus with MAO and IRED activity.</title>
        <authorList>
            <person name="Marsaioli A.J."/>
            <person name="Bonatto J.M.C."/>
            <person name="Reis Junior O."/>
        </authorList>
    </citation>
    <scope>NUCLEOTIDE SEQUENCE</scope>
    <source>
        <strain evidence="7">28M1</strain>
    </source>
</reference>
<dbReference type="PANTHER" id="PTHR23502">
    <property type="entry name" value="MAJOR FACILITATOR SUPERFAMILY"/>
    <property type="match status" value="1"/>
</dbReference>
<keyword evidence="4 6" id="KW-0472">Membrane</keyword>
<dbReference type="InterPro" id="IPR011701">
    <property type="entry name" value="MFS"/>
</dbReference>
<feature type="compositionally biased region" description="Basic and acidic residues" evidence="5">
    <location>
        <begin position="568"/>
        <end position="584"/>
    </location>
</feature>
<keyword evidence="2 6" id="KW-0812">Transmembrane</keyword>
<feature type="transmembrane region" description="Helical" evidence="6">
    <location>
        <begin position="123"/>
        <end position="141"/>
    </location>
</feature>
<dbReference type="Proteomes" id="UP000758155">
    <property type="component" value="Unassembled WGS sequence"/>
</dbReference>
<feature type="transmembrane region" description="Helical" evidence="6">
    <location>
        <begin position="310"/>
        <end position="332"/>
    </location>
</feature>
<feature type="compositionally biased region" description="Low complexity" evidence="5">
    <location>
        <begin position="546"/>
        <end position="556"/>
    </location>
</feature>
<feature type="transmembrane region" description="Helical" evidence="6">
    <location>
        <begin position="99"/>
        <end position="116"/>
    </location>
</feature>
<evidence type="ECO:0000256" key="1">
    <source>
        <dbReference type="ARBA" id="ARBA00004141"/>
    </source>
</evidence>
<feature type="region of interest" description="Disordered" evidence="5">
    <location>
        <begin position="546"/>
        <end position="584"/>
    </location>
</feature>
<feature type="transmembrane region" description="Helical" evidence="6">
    <location>
        <begin position="396"/>
        <end position="415"/>
    </location>
</feature>
<dbReference type="InterPro" id="IPR036259">
    <property type="entry name" value="MFS_trans_sf"/>
</dbReference>
<feature type="transmembrane region" description="Helical" evidence="6">
    <location>
        <begin position="55"/>
        <end position="79"/>
    </location>
</feature>
<evidence type="ECO:0000256" key="6">
    <source>
        <dbReference type="SAM" id="Phobius"/>
    </source>
</evidence>
<dbReference type="SUPFAM" id="SSF103473">
    <property type="entry name" value="MFS general substrate transporter"/>
    <property type="match status" value="1"/>
</dbReference>
<feature type="compositionally biased region" description="Gly residues" evidence="5">
    <location>
        <begin position="603"/>
        <end position="612"/>
    </location>
</feature>
<evidence type="ECO:0000256" key="5">
    <source>
        <dbReference type="SAM" id="MobiDB-lite"/>
    </source>
</evidence>
<keyword evidence="3 6" id="KW-1133">Transmembrane helix</keyword>
<feature type="transmembrane region" description="Helical" evidence="6">
    <location>
        <begin position="491"/>
        <end position="509"/>
    </location>
</feature>
<dbReference type="Pfam" id="PF07690">
    <property type="entry name" value="MFS_1"/>
    <property type="match status" value="1"/>
</dbReference>
<feature type="transmembrane region" description="Helical" evidence="6">
    <location>
        <begin position="352"/>
        <end position="375"/>
    </location>
</feature>
<feature type="region of interest" description="Disordered" evidence="5">
    <location>
        <begin position="603"/>
        <end position="624"/>
    </location>
</feature>
<evidence type="ECO:0008006" key="9">
    <source>
        <dbReference type="Google" id="ProtNLM"/>
    </source>
</evidence>
<organism evidence="7 8">
    <name type="scientific">Didymella heteroderae</name>
    <dbReference type="NCBI Taxonomy" id="1769908"/>
    <lineage>
        <taxon>Eukaryota</taxon>
        <taxon>Fungi</taxon>
        <taxon>Dikarya</taxon>
        <taxon>Ascomycota</taxon>
        <taxon>Pezizomycotina</taxon>
        <taxon>Dothideomycetes</taxon>
        <taxon>Pleosporomycetidae</taxon>
        <taxon>Pleosporales</taxon>
        <taxon>Pleosporineae</taxon>
        <taxon>Didymellaceae</taxon>
        <taxon>Didymella</taxon>
    </lineage>
</organism>
<dbReference type="GO" id="GO:0005886">
    <property type="term" value="C:plasma membrane"/>
    <property type="evidence" value="ECO:0007669"/>
    <property type="project" value="TreeGrafter"/>
</dbReference>
<evidence type="ECO:0000313" key="8">
    <source>
        <dbReference type="Proteomes" id="UP000758155"/>
    </source>
</evidence>
<protein>
    <recommendedName>
        <fullName evidence="9">Major facilitator superfamily (MFS) profile domain-containing protein</fullName>
    </recommendedName>
</protein>
<feature type="transmembrane region" description="Helical" evidence="6">
    <location>
        <begin position="211"/>
        <end position="231"/>
    </location>
</feature>
<dbReference type="GO" id="GO:0022857">
    <property type="term" value="F:transmembrane transporter activity"/>
    <property type="evidence" value="ECO:0007669"/>
    <property type="project" value="InterPro"/>
</dbReference>
<dbReference type="Gene3D" id="1.20.1250.20">
    <property type="entry name" value="MFS general substrate transporter like domains"/>
    <property type="match status" value="1"/>
</dbReference>
<feature type="transmembrane region" description="Helical" evidence="6">
    <location>
        <begin position="421"/>
        <end position="449"/>
    </location>
</feature>